<comment type="caution">
    <text evidence="2">The sequence shown here is derived from an EMBL/GenBank/DDBJ whole genome shotgun (WGS) entry which is preliminary data.</text>
</comment>
<evidence type="ECO:0000256" key="1">
    <source>
        <dbReference type="SAM" id="MobiDB-lite"/>
    </source>
</evidence>
<protein>
    <submittedName>
        <fullName evidence="2">Uncharacterized protein</fullName>
    </submittedName>
</protein>
<accession>A0AAE0PKK4</accession>
<reference evidence="2" key="2">
    <citation type="submission" date="2023-07" db="EMBL/GenBank/DDBJ databases">
        <authorList>
            <consortium name="Lawrence Berkeley National Laboratory"/>
            <person name="Haridas S."/>
            <person name="Hensen N."/>
            <person name="Bonometti L."/>
            <person name="Westerberg I."/>
            <person name="Brannstrom I.O."/>
            <person name="Guillou S."/>
            <person name="Cros-Aarteil S."/>
            <person name="Calhoun S."/>
            <person name="Kuo A."/>
            <person name="Mondo S."/>
            <person name="Pangilinan J."/>
            <person name="Riley R."/>
            <person name="LaButti K."/>
            <person name="Andreopoulos B."/>
            <person name="Lipzen A."/>
            <person name="Chen C."/>
            <person name="Yanf M."/>
            <person name="Daum C."/>
            <person name="Ng V."/>
            <person name="Clum A."/>
            <person name="Steindorff A."/>
            <person name="Ohm R."/>
            <person name="Martin F."/>
            <person name="Silar P."/>
            <person name="Natvig D."/>
            <person name="Lalanne C."/>
            <person name="Gautier V."/>
            <person name="Ament-velasquez S.L."/>
            <person name="Kruys A."/>
            <person name="Hutchinson M.I."/>
            <person name="Powell A.J."/>
            <person name="Barry K."/>
            <person name="Miller A.N."/>
            <person name="Grigoriev I.V."/>
            <person name="Debuchy R."/>
            <person name="Gladieux P."/>
            <person name="Thoren M.H."/>
            <person name="Johannesson H."/>
        </authorList>
    </citation>
    <scope>NUCLEOTIDE SEQUENCE</scope>
    <source>
        <strain evidence="2">FGSC 1904</strain>
    </source>
</reference>
<reference evidence="2" key="1">
    <citation type="journal article" date="2023" name="Mol. Phylogenet. Evol.">
        <title>Genome-scale phylogeny and comparative genomics of the fungal order Sordariales.</title>
        <authorList>
            <person name="Hensen N."/>
            <person name="Bonometti L."/>
            <person name="Westerberg I."/>
            <person name="Brannstrom I.O."/>
            <person name="Guillou S."/>
            <person name="Cros-Aarteil S."/>
            <person name="Calhoun S."/>
            <person name="Haridas S."/>
            <person name="Kuo A."/>
            <person name="Mondo S."/>
            <person name="Pangilinan J."/>
            <person name="Riley R."/>
            <person name="LaButti K."/>
            <person name="Andreopoulos B."/>
            <person name="Lipzen A."/>
            <person name="Chen C."/>
            <person name="Yan M."/>
            <person name="Daum C."/>
            <person name="Ng V."/>
            <person name="Clum A."/>
            <person name="Steindorff A."/>
            <person name="Ohm R.A."/>
            <person name="Martin F."/>
            <person name="Silar P."/>
            <person name="Natvig D.O."/>
            <person name="Lalanne C."/>
            <person name="Gautier V."/>
            <person name="Ament-Velasquez S.L."/>
            <person name="Kruys A."/>
            <person name="Hutchinson M.I."/>
            <person name="Powell A.J."/>
            <person name="Barry K."/>
            <person name="Miller A.N."/>
            <person name="Grigoriev I.V."/>
            <person name="Debuchy R."/>
            <person name="Gladieux P."/>
            <person name="Hiltunen Thoren M."/>
            <person name="Johannesson H."/>
        </authorList>
    </citation>
    <scope>NUCLEOTIDE SEQUENCE</scope>
    <source>
        <strain evidence="2">FGSC 1904</strain>
    </source>
</reference>
<name>A0AAE0PKK4_SORBR</name>
<evidence type="ECO:0000313" key="2">
    <source>
        <dbReference type="EMBL" id="KAK3401519.1"/>
    </source>
</evidence>
<feature type="region of interest" description="Disordered" evidence="1">
    <location>
        <begin position="1"/>
        <end position="25"/>
    </location>
</feature>
<organism evidence="2 3">
    <name type="scientific">Sordaria brevicollis</name>
    <dbReference type="NCBI Taxonomy" id="83679"/>
    <lineage>
        <taxon>Eukaryota</taxon>
        <taxon>Fungi</taxon>
        <taxon>Dikarya</taxon>
        <taxon>Ascomycota</taxon>
        <taxon>Pezizomycotina</taxon>
        <taxon>Sordariomycetes</taxon>
        <taxon>Sordariomycetidae</taxon>
        <taxon>Sordariales</taxon>
        <taxon>Sordariaceae</taxon>
        <taxon>Sordaria</taxon>
    </lineage>
</organism>
<evidence type="ECO:0000313" key="3">
    <source>
        <dbReference type="Proteomes" id="UP001281003"/>
    </source>
</evidence>
<dbReference type="AlphaFoldDB" id="A0AAE0PKK4"/>
<dbReference type="EMBL" id="JAUTDP010000002">
    <property type="protein sequence ID" value="KAK3401519.1"/>
    <property type="molecule type" value="Genomic_DNA"/>
</dbReference>
<dbReference type="Proteomes" id="UP001281003">
    <property type="component" value="Unassembled WGS sequence"/>
</dbReference>
<keyword evidence="3" id="KW-1185">Reference proteome</keyword>
<proteinExistence type="predicted"/>
<gene>
    <name evidence="2" type="ORF">B0T20DRAFT_401916</name>
</gene>
<sequence>MFSPPWIESTRTLSPGSPKDIELPEDNPEVMETICYALHHRIDMVPFQEMSGQKVLKAAQLIDKYDLSTAMRLVTDKWLC</sequence>